<feature type="signal peptide" evidence="1">
    <location>
        <begin position="1"/>
        <end position="25"/>
    </location>
</feature>
<protein>
    <submittedName>
        <fullName evidence="3">Gsp_35 putative toxin</fullName>
    </submittedName>
</protein>
<proteinExistence type="predicted"/>
<organism evidence="3">
    <name type="scientific">Gemmula speciosa</name>
    <name type="common">Splendid gem-turris</name>
    <name type="synonym">Pleurotoma speciosa</name>
    <dbReference type="NCBI Taxonomy" id="439592"/>
    <lineage>
        <taxon>Eukaryota</taxon>
        <taxon>Metazoa</taxon>
        <taxon>Spiralia</taxon>
        <taxon>Lophotrochozoa</taxon>
        <taxon>Mollusca</taxon>
        <taxon>Gastropoda</taxon>
        <taxon>Caenogastropoda</taxon>
        <taxon>Neogastropoda</taxon>
        <taxon>Conoidea</taxon>
        <taxon>Turridae</taxon>
        <taxon>Gemmula</taxon>
    </lineage>
</organism>
<evidence type="ECO:0000256" key="1">
    <source>
        <dbReference type="SAM" id="SignalP"/>
    </source>
</evidence>
<dbReference type="GO" id="GO:0004867">
    <property type="term" value="F:serine-type endopeptidase inhibitor activity"/>
    <property type="evidence" value="ECO:0007669"/>
    <property type="project" value="InterPro"/>
</dbReference>
<dbReference type="PROSITE" id="PS50279">
    <property type="entry name" value="BPTI_KUNITZ_2"/>
    <property type="match status" value="1"/>
</dbReference>
<dbReference type="InterPro" id="IPR036880">
    <property type="entry name" value="Kunitz_BPTI_sf"/>
</dbReference>
<feature type="domain" description="BPTI/Kunitz inhibitor" evidence="2">
    <location>
        <begin position="48"/>
        <end position="98"/>
    </location>
</feature>
<accession>A0A098LXU1</accession>
<dbReference type="SUPFAM" id="SSF57362">
    <property type="entry name" value="BPTI-like"/>
    <property type="match status" value="1"/>
</dbReference>
<dbReference type="InterPro" id="IPR002223">
    <property type="entry name" value="Kunitz_BPTI"/>
</dbReference>
<evidence type="ECO:0000259" key="2">
    <source>
        <dbReference type="PROSITE" id="PS50279"/>
    </source>
</evidence>
<evidence type="ECO:0000313" key="3">
    <source>
        <dbReference type="EMBL" id="JAC94759.1"/>
    </source>
</evidence>
<dbReference type="SMART" id="SM00131">
    <property type="entry name" value="KU"/>
    <property type="match status" value="1"/>
</dbReference>
<reference evidence="3" key="2">
    <citation type="submission" date="2014-09" db="EMBL/GenBank/DDBJ databases">
        <authorList>
            <person name="Gonzales D.T.T."/>
            <person name="Saloma C.P."/>
        </authorList>
    </citation>
    <scope>NUCLEOTIDE SEQUENCE</scope>
    <source>
        <tissue evidence="3">Venom duct</tissue>
    </source>
</reference>
<sequence length="118" mass="14290">MMWKMRPILFILLLLVLVTIQQVLGRMPRRGRRMKSMRQKRWPDHYYCVVPKDPGTGNNPQLFWYYDLDINECRRFTYHGEGGNGNRFQKFKECTSECYDFERECDEEDYPNPYCGSD</sequence>
<dbReference type="AlphaFoldDB" id="A0A098LXU1"/>
<dbReference type="PANTHER" id="PTHR10083">
    <property type="entry name" value="KUNITZ-TYPE PROTEASE INHIBITOR-RELATED"/>
    <property type="match status" value="1"/>
</dbReference>
<dbReference type="EMBL" id="GBRA01000035">
    <property type="protein sequence ID" value="JAC94759.1"/>
    <property type="molecule type" value="Transcribed_RNA"/>
</dbReference>
<reference evidence="3" key="1">
    <citation type="journal article" date="2014" name="Toxicon">
        <title>A bioinformatics survey for conotoxin-like sequences in three turrid snail venom duct transcriptomes.</title>
        <authorList>
            <person name="Gonzales D.T."/>
            <person name="Saloma C.P."/>
        </authorList>
    </citation>
    <scope>NUCLEOTIDE SEQUENCE</scope>
    <source>
        <tissue evidence="3">Venom duct</tissue>
    </source>
</reference>
<keyword evidence="1" id="KW-0732">Signal</keyword>
<name>A0A098LXU1_GEMSP</name>
<feature type="chain" id="PRO_5001937806" evidence="1">
    <location>
        <begin position="26"/>
        <end position="118"/>
    </location>
</feature>
<dbReference type="InterPro" id="IPR050098">
    <property type="entry name" value="TFPI/VKTCI-like"/>
</dbReference>
<dbReference type="Gene3D" id="4.10.410.10">
    <property type="entry name" value="Pancreatic trypsin inhibitor Kunitz domain"/>
    <property type="match status" value="1"/>
</dbReference>
<dbReference type="CDD" id="cd22593">
    <property type="entry name" value="Kunitz_conkunitzin"/>
    <property type="match status" value="1"/>
</dbReference>
<dbReference type="Pfam" id="PF00014">
    <property type="entry name" value="Kunitz_BPTI"/>
    <property type="match status" value="1"/>
</dbReference>